<dbReference type="SMART" id="SM00066">
    <property type="entry name" value="GAL4"/>
    <property type="match status" value="1"/>
</dbReference>
<organism evidence="9 10">
    <name type="scientific">Claviceps pusilla</name>
    <dbReference type="NCBI Taxonomy" id="123648"/>
    <lineage>
        <taxon>Eukaryota</taxon>
        <taxon>Fungi</taxon>
        <taxon>Dikarya</taxon>
        <taxon>Ascomycota</taxon>
        <taxon>Pezizomycotina</taxon>
        <taxon>Sordariomycetes</taxon>
        <taxon>Hypocreomycetidae</taxon>
        <taxon>Hypocreales</taxon>
        <taxon>Clavicipitaceae</taxon>
        <taxon>Claviceps</taxon>
    </lineage>
</organism>
<evidence type="ECO:0000256" key="5">
    <source>
        <dbReference type="ARBA" id="ARBA00023242"/>
    </source>
</evidence>
<dbReference type="GO" id="GO:0000981">
    <property type="term" value="F:DNA-binding transcription factor activity, RNA polymerase II-specific"/>
    <property type="evidence" value="ECO:0007669"/>
    <property type="project" value="InterPro"/>
</dbReference>
<comment type="subcellular location">
    <subcellularLocation>
        <location evidence="1">Nucleus</location>
    </subcellularLocation>
</comment>
<evidence type="ECO:0000256" key="3">
    <source>
        <dbReference type="ARBA" id="ARBA00023125"/>
    </source>
</evidence>
<dbReference type="PANTHER" id="PTHR31845">
    <property type="entry name" value="FINGER DOMAIN PROTEIN, PUTATIVE-RELATED"/>
    <property type="match status" value="1"/>
</dbReference>
<feature type="compositionally biased region" description="Polar residues" evidence="6">
    <location>
        <begin position="107"/>
        <end position="117"/>
    </location>
</feature>
<keyword evidence="7" id="KW-0472">Membrane</keyword>
<evidence type="ECO:0000313" key="9">
    <source>
        <dbReference type="EMBL" id="KAG6016442.1"/>
    </source>
</evidence>
<evidence type="ECO:0000256" key="6">
    <source>
        <dbReference type="SAM" id="MobiDB-lite"/>
    </source>
</evidence>
<dbReference type="InterPro" id="IPR036864">
    <property type="entry name" value="Zn2-C6_fun-type_DNA-bd_sf"/>
</dbReference>
<keyword evidence="7" id="KW-1133">Transmembrane helix</keyword>
<feature type="region of interest" description="Disordered" evidence="6">
    <location>
        <begin position="101"/>
        <end position="164"/>
    </location>
</feature>
<feature type="region of interest" description="Disordered" evidence="6">
    <location>
        <begin position="1"/>
        <end position="24"/>
    </location>
</feature>
<dbReference type="GO" id="GO:0008270">
    <property type="term" value="F:zinc ion binding"/>
    <property type="evidence" value="ECO:0007669"/>
    <property type="project" value="InterPro"/>
</dbReference>
<dbReference type="InterPro" id="IPR051089">
    <property type="entry name" value="prtT"/>
</dbReference>
<dbReference type="AlphaFoldDB" id="A0A9P7NFT9"/>
<dbReference type="PROSITE" id="PS50048">
    <property type="entry name" value="ZN2_CY6_FUNGAL_2"/>
    <property type="match status" value="1"/>
</dbReference>
<evidence type="ECO:0000256" key="1">
    <source>
        <dbReference type="ARBA" id="ARBA00004123"/>
    </source>
</evidence>
<keyword evidence="10" id="KW-1185">Reference proteome</keyword>
<accession>A0A9P7NFT9</accession>
<evidence type="ECO:0000259" key="8">
    <source>
        <dbReference type="PROSITE" id="PS50048"/>
    </source>
</evidence>
<keyword evidence="2" id="KW-0805">Transcription regulation</keyword>
<feature type="transmembrane region" description="Helical" evidence="7">
    <location>
        <begin position="397"/>
        <end position="419"/>
    </location>
</feature>
<keyword evidence="7" id="KW-0812">Transmembrane</keyword>
<evidence type="ECO:0000313" key="10">
    <source>
        <dbReference type="Proteomes" id="UP000748025"/>
    </source>
</evidence>
<evidence type="ECO:0000256" key="7">
    <source>
        <dbReference type="SAM" id="Phobius"/>
    </source>
</evidence>
<keyword evidence="3" id="KW-0238">DNA-binding</keyword>
<gene>
    <name evidence="9" type="ORF">E4U43_003650</name>
</gene>
<evidence type="ECO:0000256" key="2">
    <source>
        <dbReference type="ARBA" id="ARBA00023015"/>
    </source>
</evidence>
<reference evidence="9" key="1">
    <citation type="journal article" date="2020" name="bioRxiv">
        <title>Whole genome comparisons of ergot fungi reveals the divergence and evolution of species within the genus Claviceps are the result of varying mechanisms driving genome evolution and host range expansion.</title>
        <authorList>
            <person name="Wyka S.A."/>
            <person name="Mondo S.J."/>
            <person name="Liu M."/>
            <person name="Dettman J."/>
            <person name="Nalam V."/>
            <person name="Broders K.D."/>
        </authorList>
    </citation>
    <scope>NUCLEOTIDE SEQUENCE</scope>
    <source>
        <strain evidence="9">CCC 602</strain>
    </source>
</reference>
<name>A0A9P7NFT9_9HYPO</name>
<dbReference type="Proteomes" id="UP000748025">
    <property type="component" value="Unassembled WGS sequence"/>
</dbReference>
<proteinExistence type="predicted"/>
<dbReference type="Gene3D" id="4.10.240.10">
    <property type="entry name" value="Zn(2)-C6 fungal-type DNA-binding domain"/>
    <property type="match status" value="1"/>
</dbReference>
<dbReference type="GO" id="GO:0005634">
    <property type="term" value="C:nucleus"/>
    <property type="evidence" value="ECO:0007669"/>
    <property type="project" value="UniProtKB-SubCell"/>
</dbReference>
<dbReference type="EMBL" id="SRPW01000244">
    <property type="protein sequence ID" value="KAG6016442.1"/>
    <property type="molecule type" value="Genomic_DNA"/>
</dbReference>
<comment type="caution">
    <text evidence="9">The sequence shown here is derived from an EMBL/GenBank/DDBJ whole genome shotgun (WGS) entry which is preliminary data.</text>
</comment>
<dbReference type="CDD" id="cd00067">
    <property type="entry name" value="GAL4"/>
    <property type="match status" value="1"/>
</dbReference>
<dbReference type="PANTHER" id="PTHR31845:SF17">
    <property type="entry name" value="ZN(II)2CYS6 TRANSCRIPTION FACTOR (EUROFUNG)"/>
    <property type="match status" value="1"/>
</dbReference>
<evidence type="ECO:0000256" key="4">
    <source>
        <dbReference type="ARBA" id="ARBA00023163"/>
    </source>
</evidence>
<sequence>MKRARFDSSQVSPPSDSGDHQPKISRKIRACQACQNRKIKCHLEPGQEQCARCSRLGLRCIVNKSLQTLLDGENEWKRNIETQMQILQAALSDVQRTLNMPRPLPTQLPNLEGNDSVTPGGGERPVSSAAQRQSHANDMAPVRPTGMTRENSVEAGGQEGDDDQAMVSAPMASLFELTKLRNVRSHPWARIHRTPSQTLKADFIAQGKFDLLEAERLFARFRETLNAYLWGGIALAHDTLDEVRASSSLLTAAILAVTALHAQDDGRAFDVCYSIFLELVTQAVFDRHQVLDDVRGLCIGAFYLSDLSWKLSGLAVRIATELNLHQFSPDPHIADYPAKGVILHYHFARVQLFSICLRGLRPTEQYTMSDERREFINLAISSAFGALELILDDPDMRPAVIGVPLYLLTTIAYACLFLMKAQTQWKSANLNIRYENVATVMEGIVALLEETSPCVRHVAHYLGRGLSGMLKKFQQRNMMERQQQRQQNGQPVPLAHVDGVGWPDWNDWMFGAVNVPSQFPMDTEQQHGLSLLDALSSQMPD</sequence>
<dbReference type="SUPFAM" id="SSF57701">
    <property type="entry name" value="Zn2/Cys6 DNA-binding domain"/>
    <property type="match status" value="1"/>
</dbReference>
<dbReference type="CDD" id="cd12148">
    <property type="entry name" value="fungal_TF_MHR"/>
    <property type="match status" value="1"/>
</dbReference>
<dbReference type="OrthoDB" id="4060227at2759"/>
<dbReference type="GO" id="GO:0000976">
    <property type="term" value="F:transcription cis-regulatory region binding"/>
    <property type="evidence" value="ECO:0007669"/>
    <property type="project" value="TreeGrafter"/>
</dbReference>
<feature type="domain" description="Zn(2)-C6 fungal-type" evidence="8">
    <location>
        <begin position="30"/>
        <end position="62"/>
    </location>
</feature>
<dbReference type="Pfam" id="PF00172">
    <property type="entry name" value="Zn_clus"/>
    <property type="match status" value="1"/>
</dbReference>
<dbReference type="InterPro" id="IPR001138">
    <property type="entry name" value="Zn2Cys6_DnaBD"/>
</dbReference>
<keyword evidence="5" id="KW-0539">Nucleus</keyword>
<keyword evidence="4" id="KW-0804">Transcription</keyword>
<protein>
    <recommendedName>
        <fullName evidence="8">Zn(2)-C6 fungal-type domain-containing protein</fullName>
    </recommendedName>
</protein>